<feature type="repeat" description="PPR" evidence="2">
    <location>
        <begin position="79"/>
        <end position="113"/>
    </location>
</feature>
<sequence>MPIRNNTILIEDSCFQILDQYQDIKTLKNLYAKIIVNPELHPNSFIGIKLMRAYVAHGETEVTRHVFDEITEKNVVSFNVVFFNVMIRSNANNHLFRAALLVFKTMSSCGFEPNNYTYPCLLKACFGLNSLWVGLQIHKVVVRVGLDSNLFIGNR</sequence>
<dbReference type="InterPro" id="IPR011990">
    <property type="entry name" value="TPR-like_helical_dom_sf"/>
</dbReference>
<keyword evidence="4" id="KW-1185">Reference proteome</keyword>
<dbReference type="AlphaFoldDB" id="A0AAD5J570"/>
<dbReference type="GO" id="GO:0009451">
    <property type="term" value="P:RNA modification"/>
    <property type="evidence" value="ECO:0007669"/>
    <property type="project" value="InterPro"/>
</dbReference>
<protein>
    <recommendedName>
        <fullName evidence="5">Pentatricopeptide repeat-containing protein</fullName>
    </recommendedName>
</protein>
<accession>A0AAD5J570</accession>
<dbReference type="PROSITE" id="PS51375">
    <property type="entry name" value="PPR"/>
    <property type="match status" value="1"/>
</dbReference>
<evidence type="ECO:0000256" key="1">
    <source>
        <dbReference type="ARBA" id="ARBA00022737"/>
    </source>
</evidence>
<evidence type="ECO:0000256" key="2">
    <source>
        <dbReference type="PROSITE-ProRule" id="PRU00708"/>
    </source>
</evidence>
<dbReference type="GO" id="GO:0003723">
    <property type="term" value="F:RNA binding"/>
    <property type="evidence" value="ECO:0007669"/>
    <property type="project" value="InterPro"/>
</dbReference>
<dbReference type="PANTHER" id="PTHR47926:SF359">
    <property type="entry name" value="PENTACOTRIPEPTIDE-REPEAT REGION OF PRORP DOMAIN-CONTAINING PROTEIN"/>
    <property type="match status" value="1"/>
</dbReference>
<evidence type="ECO:0008006" key="5">
    <source>
        <dbReference type="Google" id="ProtNLM"/>
    </source>
</evidence>
<dbReference type="InterPro" id="IPR046960">
    <property type="entry name" value="PPR_At4g14850-like_plant"/>
</dbReference>
<evidence type="ECO:0000313" key="3">
    <source>
        <dbReference type="EMBL" id="KAI9185527.1"/>
    </source>
</evidence>
<comment type="caution">
    <text evidence="3">The sequence shown here is derived from an EMBL/GenBank/DDBJ whole genome shotgun (WGS) entry which is preliminary data.</text>
</comment>
<dbReference type="Pfam" id="PF13041">
    <property type="entry name" value="PPR_2"/>
    <property type="match status" value="1"/>
</dbReference>
<keyword evidence="1" id="KW-0677">Repeat</keyword>
<dbReference type="EMBL" id="JAJSOW010000100">
    <property type="protein sequence ID" value="KAI9185527.1"/>
    <property type="molecule type" value="Genomic_DNA"/>
</dbReference>
<dbReference type="Proteomes" id="UP001064489">
    <property type="component" value="Chromosome 3"/>
</dbReference>
<evidence type="ECO:0000313" key="4">
    <source>
        <dbReference type="Proteomes" id="UP001064489"/>
    </source>
</evidence>
<gene>
    <name evidence="3" type="ORF">LWI28_008161</name>
</gene>
<organism evidence="3 4">
    <name type="scientific">Acer negundo</name>
    <name type="common">Box elder</name>
    <dbReference type="NCBI Taxonomy" id="4023"/>
    <lineage>
        <taxon>Eukaryota</taxon>
        <taxon>Viridiplantae</taxon>
        <taxon>Streptophyta</taxon>
        <taxon>Embryophyta</taxon>
        <taxon>Tracheophyta</taxon>
        <taxon>Spermatophyta</taxon>
        <taxon>Magnoliopsida</taxon>
        <taxon>eudicotyledons</taxon>
        <taxon>Gunneridae</taxon>
        <taxon>Pentapetalae</taxon>
        <taxon>rosids</taxon>
        <taxon>malvids</taxon>
        <taxon>Sapindales</taxon>
        <taxon>Sapindaceae</taxon>
        <taxon>Hippocastanoideae</taxon>
        <taxon>Acereae</taxon>
        <taxon>Acer</taxon>
    </lineage>
</organism>
<reference evidence="3" key="1">
    <citation type="journal article" date="2022" name="Plant J.">
        <title>Strategies of tolerance reflected in two North American maple genomes.</title>
        <authorList>
            <person name="McEvoy S.L."/>
            <person name="Sezen U.U."/>
            <person name="Trouern-Trend A."/>
            <person name="McMahon S.M."/>
            <person name="Schaberg P.G."/>
            <person name="Yang J."/>
            <person name="Wegrzyn J.L."/>
            <person name="Swenson N.G."/>
        </authorList>
    </citation>
    <scope>NUCLEOTIDE SEQUENCE</scope>
    <source>
        <strain evidence="3">91603</strain>
    </source>
</reference>
<dbReference type="InterPro" id="IPR002885">
    <property type="entry name" value="PPR_rpt"/>
</dbReference>
<name>A0AAD5J570_ACENE</name>
<dbReference type="PANTHER" id="PTHR47926">
    <property type="entry name" value="PENTATRICOPEPTIDE REPEAT-CONTAINING PROTEIN"/>
    <property type="match status" value="1"/>
</dbReference>
<proteinExistence type="predicted"/>
<reference evidence="3" key="2">
    <citation type="submission" date="2023-02" db="EMBL/GenBank/DDBJ databases">
        <authorList>
            <person name="Swenson N.G."/>
            <person name="Wegrzyn J.L."/>
            <person name="Mcevoy S.L."/>
        </authorList>
    </citation>
    <scope>NUCLEOTIDE SEQUENCE</scope>
    <source>
        <strain evidence="3">91603</strain>
        <tissue evidence="3">Leaf</tissue>
    </source>
</reference>
<dbReference type="Gene3D" id="1.25.40.10">
    <property type="entry name" value="Tetratricopeptide repeat domain"/>
    <property type="match status" value="1"/>
</dbReference>
<dbReference type="NCBIfam" id="TIGR00756">
    <property type="entry name" value="PPR"/>
    <property type="match status" value="1"/>
</dbReference>